<dbReference type="EMBL" id="CP133612">
    <property type="protein sequence ID" value="WMV08961.1"/>
    <property type="molecule type" value="Genomic_DNA"/>
</dbReference>
<accession>A0AAF0T8B9</accession>
<evidence type="ECO:0000313" key="2">
    <source>
        <dbReference type="Proteomes" id="UP001234989"/>
    </source>
</evidence>
<gene>
    <name evidence="1" type="ORF">MTR67_002346</name>
</gene>
<evidence type="ECO:0000313" key="1">
    <source>
        <dbReference type="EMBL" id="WMV08961.1"/>
    </source>
</evidence>
<organism evidence="1 2">
    <name type="scientific">Solanum verrucosum</name>
    <dbReference type="NCBI Taxonomy" id="315347"/>
    <lineage>
        <taxon>Eukaryota</taxon>
        <taxon>Viridiplantae</taxon>
        <taxon>Streptophyta</taxon>
        <taxon>Embryophyta</taxon>
        <taxon>Tracheophyta</taxon>
        <taxon>Spermatophyta</taxon>
        <taxon>Magnoliopsida</taxon>
        <taxon>eudicotyledons</taxon>
        <taxon>Gunneridae</taxon>
        <taxon>Pentapetalae</taxon>
        <taxon>asterids</taxon>
        <taxon>lamiids</taxon>
        <taxon>Solanales</taxon>
        <taxon>Solanaceae</taxon>
        <taxon>Solanoideae</taxon>
        <taxon>Solaneae</taxon>
        <taxon>Solanum</taxon>
    </lineage>
</organism>
<protein>
    <submittedName>
        <fullName evidence="1">Uncharacterized protein</fullName>
    </submittedName>
</protein>
<dbReference type="Proteomes" id="UP001234989">
    <property type="component" value="Chromosome 1"/>
</dbReference>
<reference evidence="1" key="1">
    <citation type="submission" date="2023-08" db="EMBL/GenBank/DDBJ databases">
        <title>A de novo genome assembly of Solanum verrucosum Schlechtendal, a Mexican diploid species geographically isolated from the other diploid A-genome species in potato relatives.</title>
        <authorList>
            <person name="Hosaka K."/>
        </authorList>
    </citation>
    <scope>NUCLEOTIDE SEQUENCE</scope>
    <source>
        <tissue evidence="1">Young leaves</tissue>
    </source>
</reference>
<proteinExistence type="predicted"/>
<keyword evidence="2" id="KW-1185">Reference proteome</keyword>
<name>A0AAF0T8B9_SOLVR</name>
<sequence length="12" mass="1404">MSITTLMSYQQT</sequence>